<accession>A0ABR4CAZ4</accession>
<evidence type="ECO:0000313" key="11">
    <source>
        <dbReference type="Proteomes" id="UP001595075"/>
    </source>
</evidence>
<feature type="transmembrane region" description="Helical" evidence="8">
    <location>
        <begin position="148"/>
        <end position="170"/>
    </location>
</feature>
<keyword evidence="6 8" id="KW-1133">Transmembrane helix</keyword>
<reference evidence="10 11" key="1">
    <citation type="journal article" date="2024" name="Commun. Biol.">
        <title>Comparative genomic analysis of thermophilic fungi reveals convergent evolutionary adaptations and gene losses.</title>
        <authorList>
            <person name="Steindorff A.S."/>
            <person name="Aguilar-Pontes M.V."/>
            <person name="Robinson A.J."/>
            <person name="Andreopoulos B."/>
            <person name="LaButti K."/>
            <person name="Kuo A."/>
            <person name="Mondo S."/>
            <person name="Riley R."/>
            <person name="Otillar R."/>
            <person name="Haridas S."/>
            <person name="Lipzen A."/>
            <person name="Grimwood J."/>
            <person name="Schmutz J."/>
            <person name="Clum A."/>
            <person name="Reid I.D."/>
            <person name="Moisan M.C."/>
            <person name="Butler G."/>
            <person name="Nguyen T.T.M."/>
            <person name="Dewar K."/>
            <person name="Conant G."/>
            <person name="Drula E."/>
            <person name="Henrissat B."/>
            <person name="Hansel C."/>
            <person name="Singer S."/>
            <person name="Hutchinson M.I."/>
            <person name="de Vries R.P."/>
            <person name="Natvig D.O."/>
            <person name="Powell A.J."/>
            <person name="Tsang A."/>
            <person name="Grigoriev I.V."/>
        </authorList>
    </citation>
    <scope>NUCLEOTIDE SEQUENCE [LARGE SCALE GENOMIC DNA]</scope>
    <source>
        <strain evidence="10 11">CBS 494.80</strain>
    </source>
</reference>
<keyword evidence="5 8" id="KW-0812">Transmembrane</keyword>
<dbReference type="PANTHER" id="PTHR11132">
    <property type="entry name" value="SOLUTE CARRIER FAMILY 35"/>
    <property type="match status" value="1"/>
</dbReference>
<feature type="domain" description="Sugar phosphate transporter" evidence="9">
    <location>
        <begin position="86"/>
        <end position="370"/>
    </location>
</feature>
<evidence type="ECO:0000256" key="4">
    <source>
        <dbReference type="ARBA" id="ARBA00011182"/>
    </source>
</evidence>
<dbReference type="Pfam" id="PF03151">
    <property type="entry name" value="TPT"/>
    <property type="match status" value="1"/>
</dbReference>
<dbReference type="EMBL" id="JAZHXI010000011">
    <property type="protein sequence ID" value="KAL2066692.1"/>
    <property type="molecule type" value="Genomic_DNA"/>
</dbReference>
<evidence type="ECO:0000256" key="8">
    <source>
        <dbReference type="SAM" id="Phobius"/>
    </source>
</evidence>
<feature type="transmembrane region" description="Helical" evidence="8">
    <location>
        <begin position="113"/>
        <end position="136"/>
    </location>
</feature>
<comment type="function">
    <text evidence="1">Involved in the import of GDP-mannose from the cytoplasm into the Golgi lumen.</text>
</comment>
<keyword evidence="11" id="KW-1185">Reference proteome</keyword>
<evidence type="ECO:0000256" key="7">
    <source>
        <dbReference type="ARBA" id="ARBA00023136"/>
    </source>
</evidence>
<evidence type="ECO:0000256" key="1">
    <source>
        <dbReference type="ARBA" id="ARBA00003420"/>
    </source>
</evidence>
<feature type="transmembrane region" description="Helical" evidence="8">
    <location>
        <begin position="225"/>
        <end position="244"/>
    </location>
</feature>
<feature type="transmembrane region" description="Helical" evidence="8">
    <location>
        <begin position="338"/>
        <end position="369"/>
    </location>
</feature>
<evidence type="ECO:0000259" key="9">
    <source>
        <dbReference type="Pfam" id="PF03151"/>
    </source>
</evidence>
<evidence type="ECO:0000256" key="6">
    <source>
        <dbReference type="ARBA" id="ARBA00022989"/>
    </source>
</evidence>
<dbReference type="InterPro" id="IPR004853">
    <property type="entry name" value="Sugar_P_trans_dom"/>
</dbReference>
<evidence type="ECO:0000256" key="2">
    <source>
        <dbReference type="ARBA" id="ARBA00004477"/>
    </source>
</evidence>
<gene>
    <name evidence="10" type="ORF">VTL71DRAFT_2764</name>
</gene>
<comment type="subcellular location">
    <subcellularLocation>
        <location evidence="2">Endoplasmic reticulum membrane</location>
        <topology evidence="2">Multi-pass membrane protein</topology>
    </subcellularLocation>
</comment>
<evidence type="ECO:0000256" key="5">
    <source>
        <dbReference type="ARBA" id="ARBA00022692"/>
    </source>
</evidence>
<protein>
    <recommendedName>
        <fullName evidence="9">Sugar phosphate transporter domain-containing protein</fullName>
    </recommendedName>
</protein>
<dbReference type="InterPro" id="IPR050186">
    <property type="entry name" value="TPT_transporter"/>
</dbReference>
<comment type="subunit">
    <text evidence="4">Homooligomer.</text>
</comment>
<name>A0ABR4CAZ4_9HELO</name>
<proteinExistence type="inferred from homology"/>
<sequence>MSSVTRGDSLEEERFVELKYLSPRTSESFDPKNGALKYGDDDEEYDAKEALLSSDSDLEAQNGQIAEKPSTTVPLEYGVPFRTKIFYLSTYLLLNLALTIHSKMLFAQFKFPFLLTAFHTGATSLGCYALMLGGYIKPSSLSLRDNMIIVAFSVLCTINIAISNVSLALVSVAFHQIVRSIAPVVTVFVYMLWFGRSYSSATLISCVPITVGVSMVAYGELDFTAIGFSLTLLGVLLAVTKTIVTNRLMTGSLALPALEILLRISPLAASQSLVYSLLTGEGAGFKKFIDDGQLTTGWVIALLINSSIAFLLNISSFQTNKATGALTMSVCGNLKQMLTVLLGIIIFNVRIGILNGAGMVIAILGGAYYSRVELNNKQAKKASSPGS</sequence>
<dbReference type="Proteomes" id="UP001595075">
    <property type="component" value="Unassembled WGS sequence"/>
</dbReference>
<keyword evidence="7 8" id="KW-0472">Membrane</keyword>
<organism evidence="10 11">
    <name type="scientific">Oculimacula yallundae</name>
    <dbReference type="NCBI Taxonomy" id="86028"/>
    <lineage>
        <taxon>Eukaryota</taxon>
        <taxon>Fungi</taxon>
        <taxon>Dikarya</taxon>
        <taxon>Ascomycota</taxon>
        <taxon>Pezizomycotina</taxon>
        <taxon>Leotiomycetes</taxon>
        <taxon>Helotiales</taxon>
        <taxon>Ploettnerulaceae</taxon>
        <taxon>Oculimacula</taxon>
    </lineage>
</organism>
<feature type="transmembrane region" description="Helical" evidence="8">
    <location>
        <begin position="256"/>
        <end position="278"/>
    </location>
</feature>
<evidence type="ECO:0000256" key="3">
    <source>
        <dbReference type="ARBA" id="ARBA00010425"/>
    </source>
</evidence>
<feature type="transmembrane region" description="Helical" evidence="8">
    <location>
        <begin position="176"/>
        <end position="194"/>
    </location>
</feature>
<evidence type="ECO:0000313" key="10">
    <source>
        <dbReference type="EMBL" id="KAL2066692.1"/>
    </source>
</evidence>
<comment type="similarity">
    <text evidence="3">Belongs to the TPT transporter family. SLC35D subfamily.</text>
</comment>
<comment type="caution">
    <text evidence="10">The sequence shown here is derived from an EMBL/GenBank/DDBJ whole genome shotgun (WGS) entry which is preliminary data.</text>
</comment>
<feature type="transmembrane region" description="Helical" evidence="8">
    <location>
        <begin position="298"/>
        <end position="317"/>
    </location>
</feature>